<dbReference type="GO" id="GO:0033539">
    <property type="term" value="P:fatty acid beta-oxidation using acyl-CoA dehydrogenase"/>
    <property type="evidence" value="ECO:0007669"/>
    <property type="project" value="TreeGrafter"/>
</dbReference>
<dbReference type="InterPro" id="IPR036250">
    <property type="entry name" value="AcylCo_DH-like_C"/>
</dbReference>
<dbReference type="InterPro" id="IPR009075">
    <property type="entry name" value="AcylCo_DH/oxidase_C"/>
</dbReference>
<dbReference type="GO" id="GO:0046359">
    <property type="term" value="P:butyrate catabolic process"/>
    <property type="evidence" value="ECO:0007669"/>
    <property type="project" value="TreeGrafter"/>
</dbReference>
<proteinExistence type="inferred from homology"/>
<gene>
    <name evidence="9" type="ORF">EET67_09405</name>
</gene>
<reference evidence="9 10" key="1">
    <citation type="submission" date="2018-11" db="EMBL/GenBank/DDBJ databases">
        <title>Pseudaminobacter arsenicus sp. nov., an arsenic-resistant bacterium isolated from arsenic-rich aquifers.</title>
        <authorList>
            <person name="Mu Y."/>
        </authorList>
    </citation>
    <scope>NUCLEOTIDE SEQUENCE [LARGE SCALE GENOMIC DNA]</scope>
    <source>
        <strain evidence="9 10">CB3</strain>
    </source>
</reference>
<dbReference type="SUPFAM" id="SSF56645">
    <property type="entry name" value="Acyl-CoA dehydrogenase NM domain-like"/>
    <property type="match status" value="1"/>
</dbReference>
<name>A0A432V809_9HYPH</name>
<comment type="caution">
    <text evidence="9">The sequence shown here is derived from an EMBL/GenBank/DDBJ whole genome shotgun (WGS) entry which is preliminary data.</text>
</comment>
<feature type="domain" description="Acyl-CoA dehydrogenase/oxidase C-terminal" evidence="6">
    <location>
        <begin position="254"/>
        <end position="400"/>
    </location>
</feature>
<dbReference type="AlphaFoldDB" id="A0A432V809"/>
<dbReference type="EMBL" id="RKST01000007">
    <property type="protein sequence ID" value="RUM98298.1"/>
    <property type="molecule type" value="Genomic_DNA"/>
</dbReference>
<dbReference type="InterPro" id="IPR013786">
    <property type="entry name" value="AcylCoA_DH/ox_N"/>
</dbReference>
<organism evidence="9 10">
    <name type="scientific">Borborobacter arsenicus</name>
    <dbReference type="NCBI Taxonomy" id="1851146"/>
    <lineage>
        <taxon>Bacteria</taxon>
        <taxon>Pseudomonadati</taxon>
        <taxon>Pseudomonadota</taxon>
        <taxon>Alphaproteobacteria</taxon>
        <taxon>Hyphomicrobiales</taxon>
        <taxon>Phyllobacteriaceae</taxon>
        <taxon>Borborobacter</taxon>
    </lineage>
</organism>
<dbReference type="GO" id="GO:0003995">
    <property type="term" value="F:acyl-CoA dehydrogenase activity"/>
    <property type="evidence" value="ECO:0007669"/>
    <property type="project" value="TreeGrafter"/>
</dbReference>
<feature type="domain" description="Acyl-CoA dehydrogenase/oxidase N-terminal" evidence="8">
    <location>
        <begin position="9"/>
        <end position="122"/>
    </location>
</feature>
<feature type="domain" description="Acyl-CoA oxidase/dehydrogenase middle" evidence="7">
    <location>
        <begin position="153"/>
        <end position="242"/>
    </location>
</feature>
<keyword evidence="4 5" id="KW-0274">FAD</keyword>
<dbReference type="Pfam" id="PF00441">
    <property type="entry name" value="Acyl-CoA_dh_1"/>
    <property type="match status" value="1"/>
</dbReference>
<dbReference type="SUPFAM" id="SSF47203">
    <property type="entry name" value="Acyl-CoA dehydrogenase C-terminal domain-like"/>
    <property type="match status" value="1"/>
</dbReference>
<dbReference type="PANTHER" id="PTHR43884">
    <property type="entry name" value="ACYL-COA DEHYDROGENASE"/>
    <property type="match status" value="1"/>
</dbReference>
<protein>
    <submittedName>
        <fullName evidence="9">Acyl-CoA dehydrogenase</fullName>
    </submittedName>
</protein>
<dbReference type="PANTHER" id="PTHR43884:SF12">
    <property type="entry name" value="ISOVALERYL-COA DEHYDROGENASE, MITOCHONDRIAL-RELATED"/>
    <property type="match status" value="1"/>
</dbReference>
<keyword evidence="3 5" id="KW-0285">Flavoprotein</keyword>
<evidence type="ECO:0000256" key="3">
    <source>
        <dbReference type="ARBA" id="ARBA00022630"/>
    </source>
</evidence>
<dbReference type="Gene3D" id="1.10.540.10">
    <property type="entry name" value="Acyl-CoA dehydrogenase/oxidase, N-terminal domain"/>
    <property type="match status" value="1"/>
</dbReference>
<accession>A0A432V809</accession>
<evidence type="ECO:0000259" key="6">
    <source>
        <dbReference type="Pfam" id="PF00441"/>
    </source>
</evidence>
<dbReference type="RefSeq" id="WP_128626678.1">
    <property type="nucleotide sequence ID" value="NZ_RKST01000007.1"/>
</dbReference>
<keyword evidence="10" id="KW-1185">Reference proteome</keyword>
<dbReference type="InterPro" id="IPR009100">
    <property type="entry name" value="AcylCoA_DH/oxidase_NM_dom_sf"/>
</dbReference>
<dbReference type="OrthoDB" id="2769798at2"/>
<dbReference type="Pfam" id="PF02770">
    <property type="entry name" value="Acyl-CoA_dh_M"/>
    <property type="match status" value="1"/>
</dbReference>
<evidence type="ECO:0000313" key="10">
    <source>
        <dbReference type="Proteomes" id="UP000281647"/>
    </source>
</evidence>
<comment type="cofactor">
    <cofactor evidence="1 5">
        <name>FAD</name>
        <dbReference type="ChEBI" id="CHEBI:57692"/>
    </cofactor>
</comment>
<evidence type="ECO:0000256" key="5">
    <source>
        <dbReference type="RuleBase" id="RU362125"/>
    </source>
</evidence>
<evidence type="ECO:0000313" key="9">
    <source>
        <dbReference type="EMBL" id="RUM98298.1"/>
    </source>
</evidence>
<dbReference type="InterPro" id="IPR046373">
    <property type="entry name" value="Acyl-CoA_Oxase/DH_mid-dom_sf"/>
</dbReference>
<dbReference type="Proteomes" id="UP000281647">
    <property type="component" value="Unassembled WGS sequence"/>
</dbReference>
<dbReference type="InterPro" id="IPR037069">
    <property type="entry name" value="AcylCoA_DH/ox_N_sf"/>
</dbReference>
<comment type="similarity">
    <text evidence="2 5">Belongs to the acyl-CoA dehydrogenase family.</text>
</comment>
<evidence type="ECO:0000256" key="4">
    <source>
        <dbReference type="ARBA" id="ARBA00022827"/>
    </source>
</evidence>
<dbReference type="GO" id="GO:0050660">
    <property type="term" value="F:flavin adenine dinucleotide binding"/>
    <property type="evidence" value="ECO:0007669"/>
    <property type="project" value="InterPro"/>
</dbReference>
<dbReference type="Pfam" id="PF02771">
    <property type="entry name" value="Acyl-CoA_dh_N"/>
    <property type="match status" value="1"/>
</dbReference>
<evidence type="ECO:0000259" key="8">
    <source>
        <dbReference type="Pfam" id="PF02771"/>
    </source>
</evidence>
<evidence type="ECO:0000256" key="2">
    <source>
        <dbReference type="ARBA" id="ARBA00009347"/>
    </source>
</evidence>
<evidence type="ECO:0000259" key="7">
    <source>
        <dbReference type="Pfam" id="PF02770"/>
    </source>
</evidence>
<keyword evidence="5" id="KW-0560">Oxidoreductase</keyword>
<dbReference type="Gene3D" id="2.40.110.10">
    <property type="entry name" value="Butyryl-CoA Dehydrogenase, subunit A, domain 2"/>
    <property type="match status" value="1"/>
</dbReference>
<dbReference type="Gene3D" id="1.20.140.10">
    <property type="entry name" value="Butyryl-CoA Dehydrogenase, subunit A, domain 3"/>
    <property type="match status" value="1"/>
</dbReference>
<dbReference type="InterPro" id="IPR006091">
    <property type="entry name" value="Acyl-CoA_Oxase/DH_mid-dom"/>
</dbReference>
<sequence>MAIDFTLSSEQNALRKTAREFAQGILKPIAIKADAEPDPQKAFAMMKPAYMEAHKLGLTFGFIPKEYGGAGISNVDLQIVAEEICAVDPGFGCILLVNGLALLPLVWFGTEEQKKKWLIEATSDQSGEYIAGFNVSESAGTANFDHPSAYPSGLQMTAEHDKGRGEYVLNGSKYWPSSSGGWDLMGANVNMFVVRTDRHKGGKEGLSAILVPRGTPGMRFKAPIDKVGHRTNQNNWIECDNCRVPEENVFAVGDGDLIISKAFTWSGPVAGIAAVGVARSAYEWTMEWAKTYTAAGDKPIINHQVVGYMLGDIATRIEASRYLCWKAAHYLDMYQAEGQAFGAMAKVFSCELLFDTVYKCMQVAGVNSLNKEYPLERYLREAAVLPIYDAGTIGMQRRKIWGVMADPDFDTNAFRDCEPVKFMKSMEGR</sequence>
<evidence type="ECO:0000256" key="1">
    <source>
        <dbReference type="ARBA" id="ARBA00001974"/>
    </source>
</evidence>